<dbReference type="RefSeq" id="WP_133441744.1">
    <property type="nucleotide sequence ID" value="NZ_CP034726.1"/>
</dbReference>
<keyword evidence="2" id="KW-1185">Reference proteome</keyword>
<evidence type="ECO:0000313" key="2">
    <source>
        <dbReference type="Proteomes" id="UP000294321"/>
    </source>
</evidence>
<reference evidence="2" key="1">
    <citation type="submission" date="2018-12" db="EMBL/GenBank/DDBJ databases">
        <title>A new species of lactobacillus.</title>
        <authorList>
            <person name="Jian Y."/>
            <person name="Xin L."/>
            <person name="Hong Z.J."/>
            <person name="Ming L.Z."/>
            <person name="Hong X.Z."/>
        </authorList>
    </citation>
    <scope>NUCLEOTIDE SEQUENCE [LARGE SCALE GENOMIC DNA]</scope>
    <source>
        <strain evidence="2">HSLZ-75</strain>
    </source>
</reference>
<accession>A0A4P6ZKU0</accession>
<dbReference type="OrthoDB" id="2328576at2"/>
<evidence type="ECO:0000313" key="1">
    <source>
        <dbReference type="EMBL" id="QBP18183.1"/>
    </source>
</evidence>
<sequence>MNKLFKKFLVIGISLLMLIGVGVGVGSNNANAAGRRVRRSITVYRYHPNWAFYHRVSLHSRLRLHRGEYINVKRFYHQDRDGYVLHVYGHRGQWYARTNSHYWFYGSTRRLGSVFS</sequence>
<dbReference type="KEGG" id="lji:ELX58_03310"/>
<dbReference type="Proteomes" id="UP000294321">
    <property type="component" value="Chromosome"/>
</dbReference>
<name>A0A4P6ZKU0_9LACO</name>
<proteinExistence type="predicted"/>
<dbReference type="AlphaFoldDB" id="A0A4P6ZKU0"/>
<gene>
    <name evidence="1" type="ORF">ELX58_03310</name>
</gene>
<organism evidence="1 2">
    <name type="scientific">Acetilactobacillus jinshanensis</name>
    <dbReference type="NCBI Taxonomy" id="1720083"/>
    <lineage>
        <taxon>Bacteria</taxon>
        <taxon>Bacillati</taxon>
        <taxon>Bacillota</taxon>
        <taxon>Bacilli</taxon>
        <taxon>Lactobacillales</taxon>
        <taxon>Lactobacillaceae</taxon>
        <taxon>Acetilactobacillus</taxon>
    </lineage>
</organism>
<protein>
    <submittedName>
        <fullName evidence="1">Uncharacterized protein</fullName>
    </submittedName>
</protein>
<dbReference type="EMBL" id="CP034726">
    <property type="protein sequence ID" value="QBP18183.1"/>
    <property type="molecule type" value="Genomic_DNA"/>
</dbReference>